<evidence type="ECO:0000313" key="2">
    <source>
        <dbReference type="EMBL" id="PRP92633.1"/>
    </source>
</evidence>
<protein>
    <submittedName>
        <fullName evidence="2">Uncharacterized protein</fullName>
    </submittedName>
</protein>
<proteinExistence type="predicted"/>
<feature type="region of interest" description="Disordered" evidence="1">
    <location>
        <begin position="39"/>
        <end position="65"/>
    </location>
</feature>
<evidence type="ECO:0000313" key="3">
    <source>
        <dbReference type="Proteomes" id="UP000237968"/>
    </source>
</evidence>
<gene>
    <name evidence="2" type="ORF">ENSA5_48150</name>
</gene>
<feature type="compositionally biased region" description="Basic and acidic residues" evidence="1">
    <location>
        <begin position="39"/>
        <end position="54"/>
    </location>
</feature>
<dbReference type="RefSeq" id="WP_106394067.1">
    <property type="nucleotide sequence ID" value="NZ_PVNK01000207.1"/>
</dbReference>
<keyword evidence="3" id="KW-1185">Reference proteome</keyword>
<reference evidence="2 3" key="1">
    <citation type="submission" date="2018-03" db="EMBL/GenBank/DDBJ databases">
        <title>Draft Genome Sequences of the Obligatory Marine Myxobacteria Enhygromyxa salina SWB005.</title>
        <authorList>
            <person name="Poehlein A."/>
            <person name="Moghaddam J.A."/>
            <person name="Harms H."/>
            <person name="Alanjari M."/>
            <person name="Koenig G.M."/>
            <person name="Daniel R."/>
            <person name="Schaeberle T.F."/>
        </authorList>
    </citation>
    <scope>NUCLEOTIDE SEQUENCE [LARGE SCALE GENOMIC DNA]</scope>
    <source>
        <strain evidence="2 3">SWB005</strain>
    </source>
</reference>
<sequence length="119" mass="13449">MSTPKPGVPASLLPRLSKVAERLGRPVEELIEQALTRYIEEHEHEHEHERERDAAPGPGFDEVVFGEGDSAQKFGAAEFRQLPLRRQVKLLMGKPVHFFREGREIPREQAMSLAGIATR</sequence>
<accession>A0A2S9XIF9</accession>
<dbReference type="Proteomes" id="UP000237968">
    <property type="component" value="Unassembled WGS sequence"/>
</dbReference>
<organism evidence="2 3">
    <name type="scientific">Enhygromyxa salina</name>
    <dbReference type="NCBI Taxonomy" id="215803"/>
    <lineage>
        <taxon>Bacteria</taxon>
        <taxon>Pseudomonadati</taxon>
        <taxon>Myxococcota</taxon>
        <taxon>Polyangia</taxon>
        <taxon>Nannocystales</taxon>
        <taxon>Nannocystaceae</taxon>
        <taxon>Enhygromyxa</taxon>
    </lineage>
</organism>
<name>A0A2S9XIF9_9BACT</name>
<dbReference type="GO" id="GO:0006355">
    <property type="term" value="P:regulation of DNA-templated transcription"/>
    <property type="evidence" value="ECO:0007669"/>
    <property type="project" value="InterPro"/>
</dbReference>
<comment type="caution">
    <text evidence="2">The sequence shown here is derived from an EMBL/GenBank/DDBJ whole genome shotgun (WGS) entry which is preliminary data.</text>
</comment>
<dbReference type="EMBL" id="PVNK01000207">
    <property type="protein sequence ID" value="PRP92633.1"/>
    <property type="molecule type" value="Genomic_DNA"/>
</dbReference>
<dbReference type="AlphaFoldDB" id="A0A2S9XIF9"/>
<evidence type="ECO:0000256" key="1">
    <source>
        <dbReference type="SAM" id="MobiDB-lite"/>
    </source>
</evidence>